<dbReference type="Pfam" id="PF14207">
    <property type="entry name" value="DpnD-PcfM"/>
    <property type="match status" value="1"/>
</dbReference>
<reference evidence="4 5" key="1">
    <citation type="submission" date="2016-10" db="EMBL/GenBank/DDBJ databases">
        <authorList>
            <person name="Varghese N."/>
            <person name="Submissions S."/>
        </authorList>
    </citation>
    <scope>NUCLEOTIDE SEQUENCE [LARGE SCALE GENOMIC DNA]</scope>
    <source>
        <strain evidence="4 5">NLAE-zl-C196</strain>
    </source>
</reference>
<organism evidence="4 5">
    <name type="scientific">Enterocloster clostridioformis</name>
    <dbReference type="NCBI Taxonomy" id="1531"/>
    <lineage>
        <taxon>Bacteria</taxon>
        <taxon>Bacillati</taxon>
        <taxon>Bacillota</taxon>
        <taxon>Clostridia</taxon>
        <taxon>Lachnospirales</taxon>
        <taxon>Lachnospiraceae</taxon>
        <taxon>Enterocloster</taxon>
    </lineage>
</organism>
<feature type="region of interest" description="Disordered" evidence="1">
    <location>
        <begin position="189"/>
        <end position="213"/>
    </location>
</feature>
<dbReference type="Proteomes" id="UP000182121">
    <property type="component" value="Unassembled WGS sequence"/>
</dbReference>
<name>A0A1I0JW38_9FIRM</name>
<evidence type="ECO:0000313" key="5">
    <source>
        <dbReference type="Proteomes" id="UP000182121"/>
    </source>
</evidence>
<dbReference type="AlphaFoldDB" id="A0A1I0JW38"/>
<feature type="domain" description="DUF3846" evidence="2">
    <location>
        <begin position="68"/>
        <end position="168"/>
    </location>
</feature>
<dbReference type="InterPro" id="IPR025575">
    <property type="entry name" value="DpnD/PcfM_C"/>
</dbReference>
<evidence type="ECO:0000259" key="3">
    <source>
        <dbReference type="Pfam" id="PF14207"/>
    </source>
</evidence>
<evidence type="ECO:0000313" key="4">
    <source>
        <dbReference type="EMBL" id="SEU15187.1"/>
    </source>
</evidence>
<evidence type="ECO:0000259" key="2">
    <source>
        <dbReference type="Pfam" id="PF12957"/>
    </source>
</evidence>
<accession>A0A1I0JW38</accession>
<gene>
    <name evidence="4" type="ORF">SAMN05216521_107121</name>
</gene>
<dbReference type="EMBL" id="FOIO01000071">
    <property type="protein sequence ID" value="SEU15187.1"/>
    <property type="molecule type" value="Genomic_DNA"/>
</dbReference>
<sequence>MKEYDIKITETLEKTVTVKAESMEAAQAKVEEEYYNSEHILDSENFTGVDFSAEAEREIVQEQKEQLDVLLVKPGMYPQAVQIGGELEDLQKAVGGDIEAVYPYNEPVALIVNDEGKLNGSELNRALRDNEGQIYDIVAGDFLVVGLGEEDFASLSPELMEKFEKEFHQPEMFVRMGRSIMALPLPDDKVKTADSPLKAESMPQKSSPDRDVL</sequence>
<dbReference type="Pfam" id="PF12957">
    <property type="entry name" value="DUF3846"/>
    <property type="match status" value="1"/>
</dbReference>
<proteinExistence type="predicted"/>
<comment type="caution">
    <text evidence="4">The sequence shown here is derived from an EMBL/GenBank/DDBJ whole genome shotgun (WGS) entry which is preliminary data.</text>
</comment>
<protein>
    <submittedName>
        <fullName evidence="4">DpnD/PcfM-like protein</fullName>
    </submittedName>
</protein>
<dbReference type="InterPro" id="IPR024559">
    <property type="entry name" value="DUF3846"/>
</dbReference>
<feature type="domain" description="DpnD/PcfM-like C-terminal" evidence="3">
    <location>
        <begin position="4"/>
        <end position="47"/>
    </location>
</feature>
<dbReference type="RefSeq" id="WP_074664270.1">
    <property type="nucleotide sequence ID" value="NZ_FOIO01000071.1"/>
</dbReference>
<evidence type="ECO:0000256" key="1">
    <source>
        <dbReference type="SAM" id="MobiDB-lite"/>
    </source>
</evidence>